<dbReference type="Pfam" id="PF14659">
    <property type="entry name" value="Phage_int_SAM_3"/>
    <property type="match status" value="1"/>
</dbReference>
<dbReference type="Gene3D" id="1.10.150.130">
    <property type="match status" value="1"/>
</dbReference>
<dbReference type="InterPro" id="IPR002104">
    <property type="entry name" value="Integrase_catalytic"/>
</dbReference>
<evidence type="ECO:0000256" key="2">
    <source>
        <dbReference type="ARBA" id="ARBA00022908"/>
    </source>
</evidence>
<sequence>MAVDDLWYLRKRDPATGERLPSGRHGRGKRWRVRWTDPDTGKPRTELFARRAEADRHDANVHADISRGQYVDPQAGRLTVAEFAEQWRATLLHRGSTAERTERTIRRHIVPVVGSLPLASVRNSHIRGWVKDRIPHLAPSTLAVAFHGVLVPMFNAAVLDKRIGSSPCAGIRLPEIPDATYYIAKPDEVHRLADALPSRYRAIVYLAAGCGWRGGEIFGLEAECLDLDAREVRVRQQLTVTSGRQPFLALPKTKTSIRTNELPAVVADALRGHLDRFRLRPEEIEDEINPRRPTRRPASLVFTRGDGRPIHRADWSHIWRPAVETAGLPTGFGLRDLRHYFATVLIFGGANVKTVQLAMGHTTPTVTLNTYVGYWPDAVDQTRTLVDSALSCTESVPGTP</sequence>
<evidence type="ECO:0000256" key="4">
    <source>
        <dbReference type="ARBA" id="ARBA00023172"/>
    </source>
</evidence>
<accession>A0ABN1Y8R5</accession>
<dbReference type="EMBL" id="BAAAJK010000048">
    <property type="protein sequence ID" value="GAA1399440.1"/>
    <property type="molecule type" value="Genomic_DNA"/>
</dbReference>
<dbReference type="InterPro" id="IPR010998">
    <property type="entry name" value="Integrase_recombinase_N"/>
</dbReference>
<evidence type="ECO:0000256" key="3">
    <source>
        <dbReference type="ARBA" id="ARBA00023125"/>
    </source>
</evidence>
<dbReference type="InterPro" id="IPR004107">
    <property type="entry name" value="Integrase_SAM-like_N"/>
</dbReference>
<dbReference type="PROSITE" id="PS51898">
    <property type="entry name" value="TYR_RECOMBINASE"/>
    <property type="match status" value="1"/>
</dbReference>
<dbReference type="InterPro" id="IPR050090">
    <property type="entry name" value="Tyrosine_recombinase_XerCD"/>
</dbReference>
<keyword evidence="2" id="KW-0229">DNA integration</keyword>
<keyword evidence="7" id="KW-1185">Reference proteome</keyword>
<name>A0ABN1Y8R5_9PSEU</name>
<gene>
    <name evidence="6" type="ORF">GCM10009613_55030</name>
</gene>
<organism evidence="6 7">
    <name type="scientific">Pseudonocardia kongjuensis</name>
    <dbReference type="NCBI Taxonomy" id="102227"/>
    <lineage>
        <taxon>Bacteria</taxon>
        <taxon>Bacillati</taxon>
        <taxon>Actinomycetota</taxon>
        <taxon>Actinomycetes</taxon>
        <taxon>Pseudonocardiales</taxon>
        <taxon>Pseudonocardiaceae</taxon>
        <taxon>Pseudonocardia</taxon>
    </lineage>
</organism>
<dbReference type="PANTHER" id="PTHR30349:SF64">
    <property type="entry name" value="PROPHAGE INTEGRASE INTD-RELATED"/>
    <property type="match status" value="1"/>
</dbReference>
<dbReference type="CDD" id="cd01189">
    <property type="entry name" value="INT_ICEBs1_C_like"/>
    <property type="match status" value="1"/>
</dbReference>
<comment type="caution">
    <text evidence="6">The sequence shown here is derived from an EMBL/GenBank/DDBJ whole genome shotgun (WGS) entry which is preliminary data.</text>
</comment>
<comment type="similarity">
    <text evidence="1">Belongs to the 'phage' integrase family.</text>
</comment>
<dbReference type="InterPro" id="IPR013762">
    <property type="entry name" value="Integrase-like_cat_sf"/>
</dbReference>
<reference evidence="6 7" key="1">
    <citation type="journal article" date="2019" name="Int. J. Syst. Evol. Microbiol.">
        <title>The Global Catalogue of Microorganisms (GCM) 10K type strain sequencing project: providing services to taxonomists for standard genome sequencing and annotation.</title>
        <authorList>
            <consortium name="The Broad Institute Genomics Platform"/>
            <consortium name="The Broad Institute Genome Sequencing Center for Infectious Disease"/>
            <person name="Wu L."/>
            <person name="Ma J."/>
        </authorList>
    </citation>
    <scope>NUCLEOTIDE SEQUENCE [LARGE SCALE GENOMIC DNA]</scope>
    <source>
        <strain evidence="6 7">JCM 11896</strain>
    </source>
</reference>
<keyword evidence="3" id="KW-0238">DNA-binding</keyword>
<evidence type="ECO:0000313" key="7">
    <source>
        <dbReference type="Proteomes" id="UP001501414"/>
    </source>
</evidence>
<evidence type="ECO:0000313" key="6">
    <source>
        <dbReference type="EMBL" id="GAA1399440.1"/>
    </source>
</evidence>
<feature type="domain" description="Tyr recombinase" evidence="5">
    <location>
        <begin position="179"/>
        <end position="387"/>
    </location>
</feature>
<dbReference type="InterPro" id="IPR011010">
    <property type="entry name" value="DNA_brk_join_enz"/>
</dbReference>
<dbReference type="Pfam" id="PF00589">
    <property type="entry name" value="Phage_integrase"/>
    <property type="match status" value="1"/>
</dbReference>
<evidence type="ECO:0000256" key="1">
    <source>
        <dbReference type="ARBA" id="ARBA00008857"/>
    </source>
</evidence>
<proteinExistence type="inferred from homology"/>
<dbReference type="PANTHER" id="PTHR30349">
    <property type="entry name" value="PHAGE INTEGRASE-RELATED"/>
    <property type="match status" value="1"/>
</dbReference>
<protein>
    <submittedName>
        <fullName evidence="6">Tyrosine-type recombinase/integrase</fullName>
    </submittedName>
</protein>
<keyword evidence="4" id="KW-0233">DNA recombination</keyword>
<dbReference type="Proteomes" id="UP001501414">
    <property type="component" value="Unassembled WGS sequence"/>
</dbReference>
<dbReference type="SUPFAM" id="SSF56349">
    <property type="entry name" value="DNA breaking-rejoining enzymes"/>
    <property type="match status" value="1"/>
</dbReference>
<dbReference type="Gene3D" id="1.10.443.10">
    <property type="entry name" value="Intergrase catalytic core"/>
    <property type="match status" value="1"/>
</dbReference>
<evidence type="ECO:0000259" key="5">
    <source>
        <dbReference type="PROSITE" id="PS51898"/>
    </source>
</evidence>